<protein>
    <submittedName>
        <fullName evidence="2">Gypsy/ty3 retroelement polyprotein</fullName>
    </submittedName>
</protein>
<dbReference type="Proteomes" id="UP001151760">
    <property type="component" value="Unassembled WGS sequence"/>
</dbReference>
<dbReference type="Pfam" id="PF00078">
    <property type="entry name" value="RVT_1"/>
    <property type="match status" value="1"/>
</dbReference>
<dbReference type="InterPro" id="IPR051320">
    <property type="entry name" value="Viral_Replic_Matur_Polypro"/>
</dbReference>
<dbReference type="CDD" id="cd01647">
    <property type="entry name" value="RT_LTR"/>
    <property type="match status" value="1"/>
</dbReference>
<organism evidence="2 3">
    <name type="scientific">Tanacetum coccineum</name>
    <dbReference type="NCBI Taxonomy" id="301880"/>
    <lineage>
        <taxon>Eukaryota</taxon>
        <taxon>Viridiplantae</taxon>
        <taxon>Streptophyta</taxon>
        <taxon>Embryophyta</taxon>
        <taxon>Tracheophyta</taxon>
        <taxon>Spermatophyta</taxon>
        <taxon>Magnoliopsida</taxon>
        <taxon>eudicotyledons</taxon>
        <taxon>Gunneridae</taxon>
        <taxon>Pentapetalae</taxon>
        <taxon>asterids</taxon>
        <taxon>campanulids</taxon>
        <taxon>Asterales</taxon>
        <taxon>Asteraceae</taxon>
        <taxon>Asteroideae</taxon>
        <taxon>Anthemideae</taxon>
        <taxon>Anthemidinae</taxon>
        <taxon>Tanacetum</taxon>
    </lineage>
</organism>
<dbReference type="InterPro" id="IPR043128">
    <property type="entry name" value="Rev_trsase/Diguanyl_cyclase"/>
</dbReference>
<proteinExistence type="predicted"/>
<dbReference type="SUPFAM" id="SSF56672">
    <property type="entry name" value="DNA/RNA polymerases"/>
    <property type="match status" value="1"/>
</dbReference>
<keyword evidence="3" id="KW-1185">Reference proteome</keyword>
<name>A0ABQ4X1K0_9ASTR</name>
<dbReference type="InterPro" id="IPR000477">
    <property type="entry name" value="RT_dom"/>
</dbReference>
<sequence>MFALEIKGLEGEECLEEDESDMIEYELSDTPHISLNALSGVPAHNTMRAKGHVLKQILHILMDSRSTHNFLDLYTAKKMGRRIRSRGQKVVLRGTYQAELAWLTGKKLSKLVSQTVNVQVSSLCCVEQSATLHLMHYNDDQGSHMNEEMNQLLKEYADVFTMPKELPPHKSFDHQIPLKTDNVSINIRPCRYPSTQKDTIEAMIKELVDSGVASQQKHSHYEFVVMPFGLTNAPSTFQALINLVFKPFLRKFTLVFFDDILVYSPSRNDHIQHLRLVLQTMRDNNLFAKKSKCVFGTTQVEYLGHVISVQGVSTDPSKITAMRSWHVRTTLKQLRGFLGLTSYYRRFIKGYASISRPLTAILKENAF</sequence>
<dbReference type="InterPro" id="IPR043502">
    <property type="entry name" value="DNA/RNA_pol_sf"/>
</dbReference>
<evidence type="ECO:0000259" key="1">
    <source>
        <dbReference type="Pfam" id="PF00078"/>
    </source>
</evidence>
<comment type="caution">
    <text evidence="2">The sequence shown here is derived from an EMBL/GenBank/DDBJ whole genome shotgun (WGS) entry which is preliminary data.</text>
</comment>
<reference evidence="2" key="1">
    <citation type="journal article" date="2022" name="Int. J. Mol. Sci.">
        <title>Draft Genome of Tanacetum Coccineum: Genomic Comparison of Closely Related Tanacetum-Family Plants.</title>
        <authorList>
            <person name="Yamashiro T."/>
            <person name="Shiraishi A."/>
            <person name="Nakayama K."/>
            <person name="Satake H."/>
        </authorList>
    </citation>
    <scope>NUCLEOTIDE SEQUENCE</scope>
</reference>
<gene>
    <name evidence="2" type="ORF">Tco_0653806</name>
</gene>
<dbReference type="Gene3D" id="3.30.70.270">
    <property type="match status" value="2"/>
</dbReference>
<accession>A0ABQ4X1K0</accession>
<dbReference type="PANTHER" id="PTHR33064:SF37">
    <property type="entry name" value="RIBONUCLEASE H"/>
    <property type="match status" value="1"/>
</dbReference>
<evidence type="ECO:0000313" key="3">
    <source>
        <dbReference type="Proteomes" id="UP001151760"/>
    </source>
</evidence>
<reference evidence="2" key="2">
    <citation type="submission" date="2022-01" db="EMBL/GenBank/DDBJ databases">
        <authorList>
            <person name="Yamashiro T."/>
            <person name="Shiraishi A."/>
            <person name="Satake H."/>
            <person name="Nakayama K."/>
        </authorList>
    </citation>
    <scope>NUCLEOTIDE SEQUENCE</scope>
</reference>
<dbReference type="PANTHER" id="PTHR33064">
    <property type="entry name" value="POL PROTEIN"/>
    <property type="match status" value="1"/>
</dbReference>
<dbReference type="EMBL" id="BQNB010009119">
    <property type="protein sequence ID" value="GJS59022.1"/>
    <property type="molecule type" value="Genomic_DNA"/>
</dbReference>
<evidence type="ECO:0000313" key="2">
    <source>
        <dbReference type="EMBL" id="GJS59022.1"/>
    </source>
</evidence>
<feature type="domain" description="Reverse transcriptase" evidence="1">
    <location>
        <begin position="195"/>
        <end position="307"/>
    </location>
</feature>